<reference evidence="13" key="1">
    <citation type="journal article" date="2023" name="Insect Mol. Biol.">
        <title>Genome sequencing provides insights into the evolution of gene families encoding plant cell wall-degrading enzymes in longhorned beetles.</title>
        <authorList>
            <person name="Shin N.R."/>
            <person name="Okamura Y."/>
            <person name="Kirsch R."/>
            <person name="Pauchet Y."/>
        </authorList>
    </citation>
    <scope>NUCLEOTIDE SEQUENCE</scope>
    <source>
        <strain evidence="13">AMC_N1</strain>
    </source>
</reference>
<evidence type="ECO:0000256" key="7">
    <source>
        <dbReference type="ARBA" id="ARBA00022853"/>
    </source>
</evidence>
<comment type="subcellular location">
    <subcellularLocation>
        <location evidence="2">Chromosome</location>
    </subcellularLocation>
    <subcellularLocation>
        <location evidence="1">Nucleus</location>
    </subcellularLocation>
</comment>
<dbReference type="InterPro" id="IPR042320">
    <property type="entry name" value="MMS22-like"/>
</dbReference>
<organism evidence="13 14">
    <name type="scientific">Aromia moschata</name>
    <dbReference type="NCBI Taxonomy" id="1265417"/>
    <lineage>
        <taxon>Eukaryota</taxon>
        <taxon>Metazoa</taxon>
        <taxon>Ecdysozoa</taxon>
        <taxon>Arthropoda</taxon>
        <taxon>Hexapoda</taxon>
        <taxon>Insecta</taxon>
        <taxon>Pterygota</taxon>
        <taxon>Neoptera</taxon>
        <taxon>Endopterygota</taxon>
        <taxon>Coleoptera</taxon>
        <taxon>Polyphaga</taxon>
        <taxon>Cucujiformia</taxon>
        <taxon>Chrysomeloidea</taxon>
        <taxon>Cerambycidae</taxon>
        <taxon>Cerambycinae</taxon>
        <taxon>Callichromatini</taxon>
        <taxon>Aromia</taxon>
    </lineage>
</organism>
<keyword evidence="14" id="KW-1185">Reference proteome</keyword>
<gene>
    <name evidence="13" type="ORF">NQ318_020854</name>
</gene>
<dbReference type="Pfam" id="PF14910">
    <property type="entry name" value="MMS22L_N"/>
    <property type="match status" value="1"/>
</dbReference>
<evidence type="ECO:0000313" key="13">
    <source>
        <dbReference type="EMBL" id="KAJ8938592.1"/>
    </source>
</evidence>
<dbReference type="PANTHER" id="PTHR28547:SF1">
    <property type="entry name" value="PROTEIN MMS22-LIKE"/>
    <property type="match status" value="1"/>
</dbReference>
<evidence type="ECO:0000259" key="12">
    <source>
        <dbReference type="Pfam" id="PF14911"/>
    </source>
</evidence>
<feature type="domain" description="MMS22-like C-terminal" evidence="12">
    <location>
        <begin position="606"/>
        <end position="745"/>
    </location>
</feature>
<evidence type="ECO:0000313" key="14">
    <source>
        <dbReference type="Proteomes" id="UP001162162"/>
    </source>
</evidence>
<keyword evidence="7" id="KW-0156">Chromatin regulator</keyword>
<keyword evidence="5" id="KW-0158">Chromosome</keyword>
<evidence type="ECO:0000256" key="2">
    <source>
        <dbReference type="ARBA" id="ARBA00004286"/>
    </source>
</evidence>
<dbReference type="GO" id="GO:0006325">
    <property type="term" value="P:chromatin organization"/>
    <property type="evidence" value="ECO:0007669"/>
    <property type="project" value="UniProtKB-KW"/>
</dbReference>
<dbReference type="Proteomes" id="UP001162162">
    <property type="component" value="Unassembled WGS sequence"/>
</dbReference>
<dbReference type="InterPro" id="IPR029425">
    <property type="entry name" value="MMS22L_N"/>
</dbReference>
<evidence type="ECO:0000256" key="4">
    <source>
        <dbReference type="ARBA" id="ARBA00021061"/>
    </source>
</evidence>
<evidence type="ECO:0000256" key="8">
    <source>
        <dbReference type="ARBA" id="ARBA00023204"/>
    </source>
</evidence>
<dbReference type="Pfam" id="PF14911">
    <property type="entry name" value="MMS22L_C"/>
    <property type="match status" value="1"/>
</dbReference>
<dbReference type="GO" id="GO:0000724">
    <property type="term" value="P:double-strand break repair via homologous recombination"/>
    <property type="evidence" value="ECO:0007669"/>
    <property type="project" value="InterPro"/>
</dbReference>
<evidence type="ECO:0000256" key="3">
    <source>
        <dbReference type="ARBA" id="ARBA00006585"/>
    </source>
</evidence>
<accession>A0AAV8XI53</accession>
<comment type="caution">
    <text evidence="13">The sequence shown here is derived from an EMBL/GenBank/DDBJ whole genome shotgun (WGS) entry which is preliminary data.</text>
</comment>
<dbReference type="EMBL" id="JAPWTK010000546">
    <property type="protein sequence ID" value="KAJ8938592.1"/>
    <property type="molecule type" value="Genomic_DNA"/>
</dbReference>
<evidence type="ECO:0000259" key="11">
    <source>
        <dbReference type="Pfam" id="PF14910"/>
    </source>
</evidence>
<keyword evidence="6" id="KW-0227">DNA damage</keyword>
<evidence type="ECO:0000256" key="9">
    <source>
        <dbReference type="ARBA" id="ARBA00023242"/>
    </source>
</evidence>
<comment type="similarity">
    <text evidence="3">Belongs to the MMS22 family. MMS22L subfamily.</text>
</comment>
<dbReference type="GO" id="GO:0043596">
    <property type="term" value="C:nuclear replication fork"/>
    <property type="evidence" value="ECO:0007669"/>
    <property type="project" value="TreeGrafter"/>
</dbReference>
<dbReference type="PANTHER" id="PTHR28547">
    <property type="entry name" value="PROTEIN MMS22-LIKE"/>
    <property type="match status" value="1"/>
</dbReference>
<evidence type="ECO:0000256" key="1">
    <source>
        <dbReference type="ARBA" id="ARBA00004123"/>
    </source>
</evidence>
<dbReference type="AlphaFoldDB" id="A0AAV8XI53"/>
<dbReference type="InterPro" id="IPR029424">
    <property type="entry name" value="MMS22L_C"/>
</dbReference>
<proteinExistence type="inferred from homology"/>
<keyword evidence="8" id="KW-0234">DNA repair</keyword>
<protein>
    <recommendedName>
        <fullName evidence="4">Protein MMS22-like</fullName>
    </recommendedName>
    <alternativeName>
        <fullName evidence="10">Methyl methanesulfonate-sensitivity protein 22-like</fullName>
    </alternativeName>
</protein>
<dbReference type="GO" id="GO:0031297">
    <property type="term" value="P:replication fork processing"/>
    <property type="evidence" value="ECO:0007669"/>
    <property type="project" value="InterPro"/>
</dbReference>
<sequence>MEDLIVISKKNFKRYKDKPAFLCNCMRDFWLVIEVFTERVISSDIFWKIFNKALENEEPVFVLWLLQHISKLESYNDQFVEEGRCSNRITPNYTLLESKLKEVLLNASSDTVSECLKIIEPLLCDLWLKKARIEVYQVIWDYFSRRLNISNKQPVQTVSECNDRIQNILWSLKDCTNDFDIFVSMLVFHLRNHPTHWGKMKGRIFSQLGPNKVKDLNEIGVTHVFLLLSSLSSINFEELSKKIVTIFDYLPPEKRTTSLVWTLYVVVIISHVRAGHNIEKIVPFMLQMLQDASNNQRHFHLIKEFVTDFKHVVNYSKNLHLHQWLLLNTWLSKYTATCYHSDMRASLDVLLYVLEKVSNADCWSSWESSFKEYVYPALKQLSCTTSPPDLVGKFCGKLCLLIPDIATSFLDVVLESFPGSFLLSSQQESSVVQSWFRICLLTVDHRNLTRNVLKLDCFPLPMKSHLRNSEDPIYAFIEYLGSDVRQHSHSANINKLCELTFGQADKWLTPFLANPDDEATVFRIYTYISLAFLHCGVLLYDQEQEYFSFDQRTWHIFFEAIVKLNDVPDMFLERVLRRHGRQVHALLSHVGLAIKSPRCTSPRHAKEPDANMLKILNIISNFIQSTTSLPLMRIIVNKTLVGLFEVIIFHPQKNQVMNLVKLIASSPLFAQIKTEFNTAVLSVTERQLAFNTSNYFQLMFALAKVVPNEIKGLLGDVKRHISSVERMRRRDSIKNLRVLFEKLEDTVKIPK</sequence>
<evidence type="ECO:0000256" key="5">
    <source>
        <dbReference type="ARBA" id="ARBA00022454"/>
    </source>
</evidence>
<evidence type="ECO:0000256" key="6">
    <source>
        <dbReference type="ARBA" id="ARBA00022763"/>
    </source>
</evidence>
<evidence type="ECO:0000256" key="10">
    <source>
        <dbReference type="ARBA" id="ARBA00033326"/>
    </source>
</evidence>
<name>A0AAV8XI53_9CUCU</name>
<feature type="domain" description="Protein MMS22-like N-terminal" evidence="11">
    <location>
        <begin position="4"/>
        <end position="359"/>
    </location>
</feature>
<keyword evidence="9" id="KW-0539">Nucleus</keyword>